<reference evidence="8" key="1">
    <citation type="submission" date="2022-11" db="EMBL/GenBank/DDBJ databases">
        <authorList>
            <person name="Kikuchi T."/>
        </authorList>
    </citation>
    <scope>NUCLEOTIDE SEQUENCE</scope>
    <source>
        <strain evidence="8">PS1010</strain>
    </source>
</reference>
<dbReference type="EMBL" id="CANHGI010000005">
    <property type="protein sequence ID" value="CAI5450305.1"/>
    <property type="molecule type" value="Genomic_DNA"/>
</dbReference>
<evidence type="ECO:0000256" key="2">
    <source>
        <dbReference type="ARBA" id="ARBA00006289"/>
    </source>
</evidence>
<evidence type="ECO:0000256" key="5">
    <source>
        <dbReference type="SAM" id="MobiDB-lite"/>
    </source>
</evidence>
<dbReference type="PANTHER" id="PTHR21373:SF0">
    <property type="entry name" value="N-ALPHA-ACETYLTRANSFERASE 35, NATC AUXILIARY SUBUNIT"/>
    <property type="match status" value="1"/>
</dbReference>
<evidence type="ECO:0000259" key="7">
    <source>
        <dbReference type="Pfam" id="PF25789"/>
    </source>
</evidence>
<dbReference type="InterPro" id="IPR007244">
    <property type="entry name" value="Naa35_N"/>
</dbReference>
<dbReference type="PANTHER" id="PTHR21373">
    <property type="entry name" value="GLUCOSE REPRESSIBLE PROTEIN MAK10"/>
    <property type="match status" value="1"/>
</dbReference>
<accession>A0A9P1IQR7</accession>
<dbReference type="GO" id="GO:0031417">
    <property type="term" value="C:NatC complex"/>
    <property type="evidence" value="ECO:0007669"/>
    <property type="project" value="InterPro"/>
</dbReference>
<comment type="similarity">
    <text evidence="2">Belongs to the MAK10 family.</text>
</comment>
<protein>
    <recommendedName>
        <fullName evidence="4">Protein MAK10 homolog</fullName>
    </recommendedName>
</protein>
<dbReference type="Pfam" id="PF25789">
    <property type="entry name" value="TPR_NAA35"/>
    <property type="match status" value="1"/>
</dbReference>
<feature type="domain" description="NAA35-like TPR repeats" evidence="7">
    <location>
        <begin position="360"/>
        <end position="747"/>
    </location>
</feature>
<dbReference type="AlphaFoldDB" id="A0A9P1IQR7"/>
<dbReference type="InterPro" id="IPR057982">
    <property type="entry name" value="TPR_NAA35"/>
</dbReference>
<feature type="region of interest" description="Disordered" evidence="5">
    <location>
        <begin position="249"/>
        <end position="272"/>
    </location>
</feature>
<feature type="domain" description="NAA35-like N-terminal" evidence="6">
    <location>
        <begin position="26"/>
        <end position="114"/>
    </location>
</feature>
<comment type="caution">
    <text evidence="8">The sequence shown here is derived from an EMBL/GenBank/DDBJ whole genome shotgun (WGS) entry which is preliminary data.</text>
</comment>
<evidence type="ECO:0000313" key="9">
    <source>
        <dbReference type="Proteomes" id="UP001152747"/>
    </source>
</evidence>
<dbReference type="Pfam" id="PF04112">
    <property type="entry name" value="Mak10"/>
    <property type="match status" value="1"/>
</dbReference>
<organism evidence="8 9">
    <name type="scientific">Caenorhabditis angaria</name>
    <dbReference type="NCBI Taxonomy" id="860376"/>
    <lineage>
        <taxon>Eukaryota</taxon>
        <taxon>Metazoa</taxon>
        <taxon>Ecdysozoa</taxon>
        <taxon>Nematoda</taxon>
        <taxon>Chromadorea</taxon>
        <taxon>Rhabditida</taxon>
        <taxon>Rhabditina</taxon>
        <taxon>Rhabditomorpha</taxon>
        <taxon>Rhabditoidea</taxon>
        <taxon>Rhabditidae</taxon>
        <taxon>Peloderinae</taxon>
        <taxon>Caenorhabditis</taxon>
    </lineage>
</organism>
<dbReference type="Proteomes" id="UP001152747">
    <property type="component" value="Unassembled WGS sequence"/>
</dbReference>
<dbReference type="InterPro" id="IPR057983">
    <property type="entry name" value="NAA35-like_N"/>
</dbReference>
<evidence type="ECO:0000256" key="4">
    <source>
        <dbReference type="ARBA" id="ARBA00030494"/>
    </source>
</evidence>
<evidence type="ECO:0000256" key="3">
    <source>
        <dbReference type="ARBA" id="ARBA00022490"/>
    </source>
</evidence>
<gene>
    <name evidence="8" type="ORF">CAMP_LOCUS12942</name>
</gene>
<comment type="subcellular location">
    <subcellularLocation>
        <location evidence="1">Cytoplasm</location>
    </subcellularLocation>
</comment>
<name>A0A9P1IQR7_9PELO</name>
<sequence>MKNSNDTEKIDMKDEFFAACQELELGQLVGVKKFKLIEAMSSVELMDPKMDTGVKKPVKNLGLANAVKNGLFDGNPTDILATIDATFALMVSWLEGGSLAQTLFTNVMMRELEEVHHEIYTPFCHALTHIVQIVTYVITNSYTYEEEDFQAHCPFPVCSQVPRDEVVRHLREVTATLAQSVSHKPPNSPESRKVLAIGARMEMCCLLIEVITWLVPPQTPAVLKVLSNFKPDEPEEKSEKEEVRITAAGENEVGLTEEEAQPPFTRSESNKQQCQSMARRLETVAQAIAESSKMGRSAPNNGEDGNFSWLSAIEPDLNKRFLPSTFPRKVDIPDRKTALDYLVGLTRRLKIIATNSLDTTQDLISLFFFARSFNFDKSCVLTRSVLQLALFPLDEHISGHPDKSIAEPIEVTLREMFPPAVLDKNSPAHHDPLCQQLYNAFMVQISKHCLSVYQTFGTNLARQRDRIIVSIEDLGLIQRDANRVEYRTSEIIRENSHEAPHQAVHTFVLFNLLSLVSHYFELSLRMDLFVPYEFPYIYWYLSDILARWQISTLERSQEMNLLAWKSNPLSTSVNRRTSKEKQKCEENLKKRFQINQSHTVHQFGMAQIADGIVKTTIALIKMRKIKVPKWAEDSEKQRYDNRMAPMKCLGHPLYISYEQYLILSKTNELYETPIPQLIEEAIEKFDHAIQQLVRLREYPDFHDDETIYIKVARANLIGARLLLRLQNDMTNRRVDWIFGEDCPIYPILRIT</sequence>
<keyword evidence="3" id="KW-0963">Cytoplasm</keyword>
<dbReference type="OrthoDB" id="269405at2759"/>
<proteinExistence type="inferred from homology"/>
<evidence type="ECO:0000313" key="8">
    <source>
        <dbReference type="EMBL" id="CAI5450305.1"/>
    </source>
</evidence>
<evidence type="ECO:0000259" key="6">
    <source>
        <dbReference type="Pfam" id="PF04112"/>
    </source>
</evidence>
<keyword evidence="9" id="KW-1185">Reference proteome</keyword>
<evidence type="ECO:0000256" key="1">
    <source>
        <dbReference type="ARBA" id="ARBA00004496"/>
    </source>
</evidence>